<gene>
    <name evidence="1" type="ORF">GCM10017771_27710</name>
</gene>
<evidence type="ECO:0000313" key="2">
    <source>
        <dbReference type="Proteomes" id="UP000603227"/>
    </source>
</evidence>
<dbReference type="Proteomes" id="UP000603227">
    <property type="component" value="Unassembled WGS sequence"/>
</dbReference>
<sequence length="71" mass="7422">MLLAGTGTGLWLRAGRLGRLERAEGQLFWVRVDWLSRQGGRPAGKTVAGYRVTGVEAGDAAPGGGKRSGRG</sequence>
<reference evidence="1" key="2">
    <citation type="submission" date="2020-09" db="EMBL/GenBank/DDBJ databases">
        <authorList>
            <person name="Sun Q."/>
            <person name="Zhou Y."/>
        </authorList>
    </citation>
    <scope>NUCLEOTIDE SEQUENCE</scope>
    <source>
        <strain evidence="1">CGMCC 4.7403</strain>
    </source>
</reference>
<proteinExistence type="predicted"/>
<protein>
    <submittedName>
        <fullName evidence="1">Uncharacterized protein</fullName>
    </submittedName>
</protein>
<accession>A0A919L941</accession>
<name>A0A919L941_9ACTN</name>
<dbReference type="AlphaFoldDB" id="A0A919L941"/>
<keyword evidence="2" id="KW-1185">Reference proteome</keyword>
<dbReference type="EMBL" id="BNAT01000008">
    <property type="protein sequence ID" value="GHH87266.1"/>
    <property type="molecule type" value="Genomic_DNA"/>
</dbReference>
<evidence type="ECO:0000313" key="1">
    <source>
        <dbReference type="EMBL" id="GHH87266.1"/>
    </source>
</evidence>
<reference evidence="1" key="1">
    <citation type="journal article" date="2014" name="Int. J. Syst. Evol. Microbiol.">
        <title>Complete genome sequence of Corynebacterium casei LMG S-19264T (=DSM 44701T), isolated from a smear-ripened cheese.</title>
        <authorList>
            <consortium name="US DOE Joint Genome Institute (JGI-PGF)"/>
            <person name="Walter F."/>
            <person name="Albersmeier A."/>
            <person name="Kalinowski J."/>
            <person name="Ruckert C."/>
        </authorList>
    </citation>
    <scope>NUCLEOTIDE SEQUENCE</scope>
    <source>
        <strain evidence="1">CGMCC 4.7403</strain>
    </source>
</reference>
<organism evidence="1 2">
    <name type="scientific">Streptomyces capitiformicae</name>
    <dbReference type="NCBI Taxonomy" id="2014920"/>
    <lineage>
        <taxon>Bacteria</taxon>
        <taxon>Bacillati</taxon>
        <taxon>Actinomycetota</taxon>
        <taxon>Actinomycetes</taxon>
        <taxon>Kitasatosporales</taxon>
        <taxon>Streptomycetaceae</taxon>
        <taxon>Streptomyces</taxon>
    </lineage>
</organism>
<comment type="caution">
    <text evidence="1">The sequence shown here is derived from an EMBL/GenBank/DDBJ whole genome shotgun (WGS) entry which is preliminary data.</text>
</comment>